<reference evidence="14 15" key="1">
    <citation type="journal article" date="2017" name="Nat. Ecol. Evol.">
        <title>Scallop genome provides insights into evolution of bilaterian karyotype and development.</title>
        <authorList>
            <person name="Wang S."/>
            <person name="Zhang J."/>
            <person name="Jiao W."/>
            <person name="Li J."/>
            <person name="Xun X."/>
            <person name="Sun Y."/>
            <person name="Guo X."/>
            <person name="Huan P."/>
            <person name="Dong B."/>
            <person name="Zhang L."/>
            <person name="Hu X."/>
            <person name="Sun X."/>
            <person name="Wang J."/>
            <person name="Zhao C."/>
            <person name="Wang Y."/>
            <person name="Wang D."/>
            <person name="Huang X."/>
            <person name="Wang R."/>
            <person name="Lv J."/>
            <person name="Li Y."/>
            <person name="Zhang Z."/>
            <person name="Liu B."/>
            <person name="Lu W."/>
            <person name="Hui Y."/>
            <person name="Liang J."/>
            <person name="Zhou Z."/>
            <person name="Hou R."/>
            <person name="Li X."/>
            <person name="Liu Y."/>
            <person name="Li H."/>
            <person name="Ning X."/>
            <person name="Lin Y."/>
            <person name="Zhao L."/>
            <person name="Xing Q."/>
            <person name="Dou J."/>
            <person name="Li Y."/>
            <person name="Mao J."/>
            <person name="Guo H."/>
            <person name="Dou H."/>
            <person name="Li T."/>
            <person name="Mu C."/>
            <person name="Jiang W."/>
            <person name="Fu Q."/>
            <person name="Fu X."/>
            <person name="Miao Y."/>
            <person name="Liu J."/>
            <person name="Yu Q."/>
            <person name="Li R."/>
            <person name="Liao H."/>
            <person name="Li X."/>
            <person name="Kong Y."/>
            <person name="Jiang Z."/>
            <person name="Chourrout D."/>
            <person name="Li R."/>
            <person name="Bao Z."/>
        </authorList>
    </citation>
    <scope>NUCLEOTIDE SEQUENCE [LARGE SCALE GENOMIC DNA]</scope>
    <source>
        <strain evidence="14 15">PY_sf001</strain>
    </source>
</reference>
<dbReference type="GO" id="GO:0005925">
    <property type="term" value="C:focal adhesion"/>
    <property type="evidence" value="ECO:0007669"/>
    <property type="project" value="TreeGrafter"/>
</dbReference>
<dbReference type="GO" id="GO:0098609">
    <property type="term" value="P:cell-cell adhesion"/>
    <property type="evidence" value="ECO:0007669"/>
    <property type="project" value="TreeGrafter"/>
</dbReference>
<keyword evidence="11" id="KW-0325">Glycoprotein</keyword>
<dbReference type="GO" id="GO:0007160">
    <property type="term" value="P:cell-matrix adhesion"/>
    <property type="evidence" value="ECO:0007669"/>
    <property type="project" value="TreeGrafter"/>
</dbReference>
<dbReference type="Gene3D" id="4.10.1240.30">
    <property type="match status" value="1"/>
</dbReference>
<dbReference type="Pfam" id="PF23105">
    <property type="entry name" value="EGF_integrin"/>
    <property type="match status" value="1"/>
</dbReference>
<evidence type="ECO:0000256" key="2">
    <source>
        <dbReference type="ARBA" id="ARBA00007449"/>
    </source>
</evidence>
<dbReference type="InterPro" id="IPR057243">
    <property type="entry name" value="Integrin_I-EGF_CS"/>
</dbReference>
<comment type="subcellular location">
    <subcellularLocation>
        <location evidence="1">Membrane</location>
        <topology evidence="1">Single-pass type I membrane protein</topology>
    </subcellularLocation>
</comment>
<dbReference type="Proteomes" id="UP000242188">
    <property type="component" value="Unassembled WGS sequence"/>
</dbReference>
<dbReference type="GO" id="GO:0033627">
    <property type="term" value="P:cell adhesion mediated by integrin"/>
    <property type="evidence" value="ECO:0007669"/>
    <property type="project" value="TreeGrafter"/>
</dbReference>
<evidence type="ECO:0000256" key="10">
    <source>
        <dbReference type="ARBA" id="ARBA00023157"/>
    </source>
</evidence>
<comment type="similarity">
    <text evidence="2">Belongs to the integrin beta chain family.</text>
</comment>
<dbReference type="InterPro" id="IPR013111">
    <property type="entry name" value="EGF_extracell"/>
</dbReference>
<feature type="signal peptide" evidence="12">
    <location>
        <begin position="1"/>
        <end position="22"/>
    </location>
</feature>
<keyword evidence="7" id="KW-1133">Transmembrane helix</keyword>
<dbReference type="GO" id="GO:0016477">
    <property type="term" value="P:cell migration"/>
    <property type="evidence" value="ECO:0007669"/>
    <property type="project" value="TreeGrafter"/>
</dbReference>
<evidence type="ECO:0000256" key="5">
    <source>
        <dbReference type="ARBA" id="ARBA00022729"/>
    </source>
</evidence>
<evidence type="ECO:0000256" key="11">
    <source>
        <dbReference type="ARBA" id="ARBA00023180"/>
    </source>
</evidence>
<evidence type="ECO:0000313" key="14">
    <source>
        <dbReference type="EMBL" id="OWF55818.1"/>
    </source>
</evidence>
<dbReference type="InterPro" id="IPR057073">
    <property type="entry name" value="EGF_integrin_2"/>
</dbReference>
<evidence type="ECO:0000313" key="15">
    <source>
        <dbReference type="Proteomes" id="UP000242188"/>
    </source>
</evidence>
<dbReference type="GO" id="GO:0005178">
    <property type="term" value="F:integrin binding"/>
    <property type="evidence" value="ECO:0007669"/>
    <property type="project" value="TreeGrafter"/>
</dbReference>
<dbReference type="Pfam" id="PF23106">
    <property type="entry name" value="EGF_Teneurin"/>
    <property type="match status" value="1"/>
</dbReference>
<keyword evidence="4" id="KW-0812">Transmembrane</keyword>
<dbReference type="InterPro" id="IPR036349">
    <property type="entry name" value="Integrin_bsu_tail_dom_sf"/>
</dbReference>
<dbReference type="OrthoDB" id="410592at2759"/>
<evidence type="ECO:0000256" key="1">
    <source>
        <dbReference type="ARBA" id="ARBA00004479"/>
    </source>
</evidence>
<dbReference type="InterPro" id="IPR015812">
    <property type="entry name" value="Integrin_bsu"/>
</dbReference>
<dbReference type="AlphaFoldDB" id="A0A210R4I6"/>
<evidence type="ECO:0000256" key="12">
    <source>
        <dbReference type="SAM" id="SignalP"/>
    </source>
</evidence>
<dbReference type="Pfam" id="PF07965">
    <property type="entry name" value="Integrin_B_tail"/>
    <property type="match status" value="1"/>
</dbReference>
<accession>A0A210R4I6</accession>
<keyword evidence="8 14" id="KW-0401">Integrin</keyword>
<proteinExistence type="inferred from homology"/>
<keyword evidence="3" id="KW-0245">EGF-like domain</keyword>
<dbReference type="GO" id="GO:0009986">
    <property type="term" value="C:cell surface"/>
    <property type="evidence" value="ECO:0007669"/>
    <property type="project" value="TreeGrafter"/>
</dbReference>
<feature type="chain" id="PRO_5012465305" evidence="12">
    <location>
        <begin position="23"/>
        <end position="332"/>
    </location>
</feature>
<keyword evidence="10" id="KW-1015">Disulfide bond</keyword>
<dbReference type="InterPro" id="IPR012896">
    <property type="entry name" value="Integrin_bsu_tail"/>
</dbReference>
<dbReference type="STRING" id="6573.A0A210R4I6"/>
<evidence type="ECO:0000256" key="8">
    <source>
        <dbReference type="ARBA" id="ARBA00023037"/>
    </source>
</evidence>
<keyword evidence="6" id="KW-0677">Repeat</keyword>
<evidence type="ECO:0000256" key="4">
    <source>
        <dbReference type="ARBA" id="ARBA00022692"/>
    </source>
</evidence>
<dbReference type="Pfam" id="PF07974">
    <property type="entry name" value="EGF_2"/>
    <property type="match status" value="1"/>
</dbReference>
<dbReference type="FunFam" id="2.10.25.10:FF:000036">
    <property type="entry name" value="Integrin beta"/>
    <property type="match status" value="1"/>
</dbReference>
<evidence type="ECO:0000256" key="6">
    <source>
        <dbReference type="ARBA" id="ARBA00022737"/>
    </source>
</evidence>
<dbReference type="PANTHER" id="PTHR10082:SF60">
    <property type="entry name" value="INTEGRIN BETA-PS"/>
    <property type="match status" value="1"/>
</dbReference>
<dbReference type="SMART" id="SM01242">
    <property type="entry name" value="Integrin_B_tail"/>
    <property type="match status" value="1"/>
</dbReference>
<dbReference type="Gene3D" id="2.10.25.10">
    <property type="entry name" value="Laminin"/>
    <property type="match status" value="4"/>
</dbReference>
<gene>
    <name evidence="14" type="ORF">KP79_PYT10860</name>
</gene>
<comment type="caution">
    <text evidence="14">The sequence shown here is derived from an EMBL/GenBank/DDBJ whole genome shotgun (WGS) entry which is preliminary data.</text>
</comment>
<evidence type="ECO:0000259" key="13">
    <source>
        <dbReference type="SMART" id="SM01242"/>
    </source>
</evidence>
<keyword evidence="5 12" id="KW-0732">Signal</keyword>
<keyword evidence="15" id="KW-1185">Reference proteome</keyword>
<dbReference type="PROSITE" id="PS00243">
    <property type="entry name" value="I_EGF_1"/>
    <property type="match status" value="1"/>
</dbReference>
<dbReference type="GO" id="GO:0008305">
    <property type="term" value="C:integrin complex"/>
    <property type="evidence" value="ECO:0007669"/>
    <property type="project" value="TreeGrafter"/>
</dbReference>
<dbReference type="EMBL" id="NEDP02000462">
    <property type="protein sequence ID" value="OWF55818.1"/>
    <property type="molecule type" value="Genomic_DNA"/>
</dbReference>
<protein>
    <submittedName>
        <fullName evidence="14">Integrin beta-3</fullName>
    </submittedName>
</protein>
<dbReference type="GO" id="GO:0007229">
    <property type="term" value="P:integrin-mediated signaling pathway"/>
    <property type="evidence" value="ECO:0007669"/>
    <property type="project" value="UniProtKB-KW"/>
</dbReference>
<dbReference type="PANTHER" id="PTHR10082">
    <property type="entry name" value="INTEGRIN BETA SUBUNIT"/>
    <property type="match status" value="1"/>
</dbReference>
<evidence type="ECO:0000256" key="3">
    <source>
        <dbReference type="ARBA" id="ARBA00022536"/>
    </source>
</evidence>
<sequence length="332" mass="36192">MGLCRLTCWIVAFGVVGHLALTQTPPCHGHGTLNMGMCVCDQGYIGVNCSLREIDQCKASGANSVCSGHGDCIDGMCLCQSRGDDLHRFSGTFCECDDHSCPYFEDEVCGGHDRGWCECGTCRCNSGFLGEDCSCPTAIDRCTADDGRICSGNGNCRCNRCVCINGYMGPTCSEGREIVPKQSSSKSFMSDFTDVCNLWIPCVLCVGFNSGEKDVEECEEDCSINRIHMVDALPDTPDNRVCRHKDTDQCMVTFSHTDQSFYAMSVYVQQTKKCPPPTLTPEAGVMKANQLSDDTNNDDDDTKDGSSGSSKVYYTCNLLYLLCLMFTISVLS</sequence>
<dbReference type="SUPFAM" id="SSF57196">
    <property type="entry name" value="EGF/Laminin"/>
    <property type="match status" value="2"/>
</dbReference>
<feature type="domain" description="Integrin beta subunit tail" evidence="13">
    <location>
        <begin position="196"/>
        <end position="279"/>
    </location>
</feature>
<dbReference type="SUPFAM" id="SSF69687">
    <property type="entry name" value="Integrin beta tail domain"/>
    <property type="match status" value="1"/>
</dbReference>
<organism evidence="14 15">
    <name type="scientific">Mizuhopecten yessoensis</name>
    <name type="common">Japanese scallop</name>
    <name type="synonym">Patinopecten yessoensis</name>
    <dbReference type="NCBI Taxonomy" id="6573"/>
    <lineage>
        <taxon>Eukaryota</taxon>
        <taxon>Metazoa</taxon>
        <taxon>Spiralia</taxon>
        <taxon>Lophotrochozoa</taxon>
        <taxon>Mollusca</taxon>
        <taxon>Bivalvia</taxon>
        <taxon>Autobranchia</taxon>
        <taxon>Pteriomorphia</taxon>
        <taxon>Pectinida</taxon>
        <taxon>Pectinoidea</taxon>
        <taxon>Pectinidae</taxon>
        <taxon>Mizuhopecten</taxon>
    </lineage>
</organism>
<evidence type="ECO:0000256" key="7">
    <source>
        <dbReference type="ARBA" id="ARBA00022989"/>
    </source>
</evidence>
<name>A0A210R4I6_MIZYE</name>
<keyword evidence="9" id="KW-0472">Membrane</keyword>
<evidence type="ECO:0000256" key="9">
    <source>
        <dbReference type="ARBA" id="ARBA00023136"/>
    </source>
</evidence>